<organism evidence="2 3">
    <name type="scientific">Shewanella aestuarii</name>
    <dbReference type="NCBI Taxonomy" id="1028752"/>
    <lineage>
        <taxon>Bacteria</taxon>
        <taxon>Pseudomonadati</taxon>
        <taxon>Pseudomonadota</taxon>
        <taxon>Gammaproteobacteria</taxon>
        <taxon>Alteromonadales</taxon>
        <taxon>Shewanellaceae</taxon>
        <taxon>Shewanella</taxon>
    </lineage>
</organism>
<evidence type="ECO:0000313" key="3">
    <source>
        <dbReference type="Proteomes" id="UP000502608"/>
    </source>
</evidence>
<keyword evidence="1" id="KW-0472">Membrane</keyword>
<name>A0A6G9QQ00_9GAMM</name>
<evidence type="ECO:0000313" key="2">
    <source>
        <dbReference type="EMBL" id="QIR15891.1"/>
    </source>
</evidence>
<dbReference type="KEGG" id="saes:HBH39_16565"/>
<proteinExistence type="predicted"/>
<keyword evidence="1" id="KW-1133">Transmembrane helix</keyword>
<dbReference type="RefSeq" id="WP_167679747.1">
    <property type="nucleotide sequence ID" value="NZ_CP050313.1"/>
</dbReference>
<protein>
    <submittedName>
        <fullName evidence="2">Uncharacterized protein</fullName>
    </submittedName>
</protein>
<dbReference type="AlphaFoldDB" id="A0A6G9QQ00"/>
<accession>A0A6G9QQ00</accession>
<keyword evidence="1" id="KW-0812">Transmembrane</keyword>
<feature type="transmembrane region" description="Helical" evidence="1">
    <location>
        <begin position="15"/>
        <end position="37"/>
    </location>
</feature>
<dbReference type="EMBL" id="CP050313">
    <property type="protein sequence ID" value="QIR15891.1"/>
    <property type="molecule type" value="Genomic_DNA"/>
</dbReference>
<feature type="transmembrane region" description="Helical" evidence="1">
    <location>
        <begin position="49"/>
        <end position="71"/>
    </location>
</feature>
<gene>
    <name evidence="2" type="ORF">HBH39_16565</name>
</gene>
<dbReference type="Proteomes" id="UP000502608">
    <property type="component" value="Chromosome"/>
</dbReference>
<sequence length="79" mass="9157">MKLSVLKVRQPKWVFSYEVVVFTIAIYFALVLNYPVIHRIYELSTHSHIAFSLSSVLLLTGCFMVVFSLFADFDGFFSR</sequence>
<reference evidence="2 3" key="1">
    <citation type="submission" date="2020-03" db="EMBL/GenBank/DDBJ databases">
        <title>Complete genome sequence of Shewanella sp.</title>
        <authorList>
            <person name="Kim Y.-S."/>
            <person name="Kim S.-J."/>
            <person name="Jung H.-K."/>
            <person name="Kim K.-H."/>
        </authorList>
    </citation>
    <scope>NUCLEOTIDE SEQUENCE [LARGE SCALE GENOMIC DNA]</scope>
    <source>
        <strain evidence="2 3">PN3F2</strain>
    </source>
</reference>
<keyword evidence="3" id="KW-1185">Reference proteome</keyword>
<evidence type="ECO:0000256" key="1">
    <source>
        <dbReference type="SAM" id="Phobius"/>
    </source>
</evidence>